<dbReference type="Gene3D" id="1.20.120.1630">
    <property type="match status" value="1"/>
</dbReference>
<keyword evidence="7" id="KW-1185">Reference proteome</keyword>
<dbReference type="GO" id="GO:0008168">
    <property type="term" value="F:methyltransferase activity"/>
    <property type="evidence" value="ECO:0007669"/>
    <property type="project" value="UniProtKB-KW"/>
</dbReference>
<organism evidence="6 7">
    <name type="scientific">Oceanimonas doudoroffii</name>
    <dbReference type="NCBI Taxonomy" id="84158"/>
    <lineage>
        <taxon>Bacteria</taxon>
        <taxon>Pseudomonadati</taxon>
        <taxon>Pseudomonadota</taxon>
        <taxon>Gammaproteobacteria</taxon>
        <taxon>Aeromonadales</taxon>
        <taxon>Aeromonadaceae</taxon>
        <taxon>Oceanimonas</taxon>
    </lineage>
</organism>
<dbReference type="AlphaFoldDB" id="A0A233REZ5"/>
<evidence type="ECO:0000256" key="3">
    <source>
        <dbReference type="ARBA" id="ARBA00022989"/>
    </source>
</evidence>
<proteinExistence type="predicted"/>
<evidence type="ECO:0000256" key="2">
    <source>
        <dbReference type="ARBA" id="ARBA00022692"/>
    </source>
</evidence>
<dbReference type="EMBL" id="NBIM01000002">
    <property type="protein sequence ID" value="OXY81947.1"/>
    <property type="molecule type" value="Genomic_DNA"/>
</dbReference>
<name>A0A233REZ5_9GAMM</name>
<keyword evidence="4 5" id="KW-0472">Membrane</keyword>
<reference evidence="6 7" key="1">
    <citation type="submission" date="2017-08" db="EMBL/GenBank/DDBJ databases">
        <title>A Genome Sequence of Oceanimonas doudoroffii ATCC 27123T.</title>
        <authorList>
            <person name="Brennan M.A."/>
            <person name="Maclea K.S."/>
            <person name="Mcclelland W.D."/>
            <person name="Trachtenberg A.M."/>
        </authorList>
    </citation>
    <scope>NUCLEOTIDE SEQUENCE [LARGE SCALE GENOMIC DNA]</scope>
    <source>
        <strain evidence="6 7">ATCC 27123</strain>
    </source>
</reference>
<comment type="subcellular location">
    <subcellularLocation>
        <location evidence="1">Endomembrane system</location>
        <topology evidence="1">Multi-pass membrane protein</topology>
    </subcellularLocation>
</comment>
<dbReference type="Proteomes" id="UP000242757">
    <property type="component" value="Unassembled WGS sequence"/>
</dbReference>
<feature type="transmembrane region" description="Helical" evidence="5">
    <location>
        <begin position="74"/>
        <end position="96"/>
    </location>
</feature>
<dbReference type="OrthoDB" id="9811969at2"/>
<keyword evidence="6" id="KW-0808">Transferase</keyword>
<dbReference type="Pfam" id="PF04191">
    <property type="entry name" value="PEMT"/>
    <property type="match status" value="1"/>
</dbReference>
<evidence type="ECO:0000313" key="6">
    <source>
        <dbReference type="EMBL" id="OXY81947.1"/>
    </source>
</evidence>
<dbReference type="InterPro" id="IPR007318">
    <property type="entry name" value="Phopholipid_MeTrfase"/>
</dbReference>
<evidence type="ECO:0000256" key="1">
    <source>
        <dbReference type="ARBA" id="ARBA00004127"/>
    </source>
</evidence>
<evidence type="ECO:0000256" key="4">
    <source>
        <dbReference type="ARBA" id="ARBA00023136"/>
    </source>
</evidence>
<dbReference type="GO" id="GO:0012505">
    <property type="term" value="C:endomembrane system"/>
    <property type="evidence" value="ECO:0007669"/>
    <property type="project" value="UniProtKB-SubCell"/>
</dbReference>
<keyword evidence="3 5" id="KW-1133">Transmembrane helix</keyword>
<keyword evidence="2 5" id="KW-0812">Transmembrane</keyword>
<gene>
    <name evidence="6" type="ORF">B6S08_10185</name>
</gene>
<comment type="caution">
    <text evidence="6">The sequence shown here is derived from an EMBL/GenBank/DDBJ whole genome shotgun (WGS) entry which is preliminary data.</text>
</comment>
<protein>
    <submittedName>
        <fullName evidence="6">S-isoprenylcysteine methyltransferase</fullName>
    </submittedName>
</protein>
<dbReference type="PANTHER" id="PTHR12714">
    <property type="entry name" value="PROTEIN-S ISOPRENYLCYSTEINE O-METHYLTRANSFERASE"/>
    <property type="match status" value="1"/>
</dbReference>
<evidence type="ECO:0000256" key="5">
    <source>
        <dbReference type="SAM" id="Phobius"/>
    </source>
</evidence>
<feature type="transmembrane region" description="Helical" evidence="5">
    <location>
        <begin position="20"/>
        <end position="39"/>
    </location>
</feature>
<sequence length="131" mass="15110">MWLVTEWLPALSAGWPVWLAWLPLTAGLMLMMLAAISLWRAGTTLLPFEPERSCRLVTTGVFARSRNPIYLGDLLLLLAFTLWLQSWPALLGPVLFVRYMNRVQIRAEEQALALRFGQAYTDYCARVRRWL</sequence>
<dbReference type="GO" id="GO:0032259">
    <property type="term" value="P:methylation"/>
    <property type="evidence" value="ECO:0007669"/>
    <property type="project" value="UniProtKB-KW"/>
</dbReference>
<evidence type="ECO:0000313" key="7">
    <source>
        <dbReference type="Proteomes" id="UP000242757"/>
    </source>
</evidence>
<keyword evidence="6" id="KW-0489">Methyltransferase</keyword>
<dbReference type="PANTHER" id="PTHR12714:SF24">
    <property type="entry name" value="SLR1182 PROTEIN"/>
    <property type="match status" value="1"/>
</dbReference>
<accession>A0A233REZ5</accession>